<name>A0A953JEY3_9BACT</name>
<dbReference type="EMBL" id="JAIOIV010000076">
    <property type="protein sequence ID" value="MBZ0156486.1"/>
    <property type="molecule type" value="Genomic_DNA"/>
</dbReference>
<evidence type="ECO:0000313" key="2">
    <source>
        <dbReference type="EMBL" id="MBZ0156486.1"/>
    </source>
</evidence>
<evidence type="ECO:0000313" key="3">
    <source>
        <dbReference type="Proteomes" id="UP000705867"/>
    </source>
</evidence>
<evidence type="ECO:0000256" key="1">
    <source>
        <dbReference type="SAM" id="Phobius"/>
    </source>
</evidence>
<reference evidence="2" key="2">
    <citation type="submission" date="2021-08" db="EMBL/GenBank/DDBJ databases">
        <authorList>
            <person name="Dalcin Martins P."/>
        </authorList>
    </citation>
    <scope>NUCLEOTIDE SEQUENCE</scope>
    <source>
        <strain evidence="2">MAG_39</strain>
    </source>
</reference>
<protein>
    <recommendedName>
        <fullName evidence="4">Methyl-accepting chemotaxis protein</fullName>
    </recommendedName>
</protein>
<accession>A0A953JEY3</accession>
<keyword evidence="1" id="KW-0812">Transmembrane</keyword>
<dbReference type="AlphaFoldDB" id="A0A953JEY3"/>
<evidence type="ECO:0008006" key="4">
    <source>
        <dbReference type="Google" id="ProtNLM"/>
    </source>
</evidence>
<comment type="caution">
    <text evidence="2">The sequence shown here is derived from an EMBL/GenBank/DDBJ whole genome shotgun (WGS) entry which is preliminary data.</text>
</comment>
<gene>
    <name evidence="2" type="ORF">K8I29_09805</name>
</gene>
<feature type="transmembrane region" description="Helical" evidence="1">
    <location>
        <begin position="12"/>
        <end position="34"/>
    </location>
</feature>
<keyword evidence="1" id="KW-1133">Transmembrane helix</keyword>
<sequence length="72" mass="8039">MKNMKVGMKLGLGFGVVLVFMIILIFVAISNMGAIQENLERIVKVNNVRSTLADNMADLEETINPGRYRPRS</sequence>
<proteinExistence type="predicted"/>
<organism evidence="2 3">
    <name type="scientific">Candidatus Nitrobium versatile</name>
    <dbReference type="NCBI Taxonomy" id="2884831"/>
    <lineage>
        <taxon>Bacteria</taxon>
        <taxon>Pseudomonadati</taxon>
        <taxon>Nitrospirota</taxon>
        <taxon>Nitrospiria</taxon>
        <taxon>Nitrospirales</taxon>
        <taxon>Nitrospiraceae</taxon>
        <taxon>Candidatus Nitrobium</taxon>
    </lineage>
</organism>
<dbReference type="Proteomes" id="UP000705867">
    <property type="component" value="Unassembled WGS sequence"/>
</dbReference>
<reference evidence="2" key="1">
    <citation type="journal article" date="2021" name="bioRxiv">
        <title>Unraveling nitrogen, sulfur and carbon metabolic pathways and microbial community transcriptional responses to substrate deprivation and toxicity stresses in a bioreactor mimicking anoxic brackish coastal sediment conditions.</title>
        <authorList>
            <person name="Martins P.D."/>
            <person name="Echeveste M.J."/>
            <person name="Arshad A."/>
            <person name="Kurth J."/>
            <person name="Ouboter H."/>
            <person name="Jetten M.S.M."/>
            <person name="Welte C.U."/>
        </authorList>
    </citation>
    <scope>NUCLEOTIDE SEQUENCE</scope>
    <source>
        <strain evidence="2">MAG_39</strain>
    </source>
</reference>
<keyword evidence="1" id="KW-0472">Membrane</keyword>